<dbReference type="EMBL" id="LMAR01000019">
    <property type="protein sequence ID" value="KQK31618.1"/>
    <property type="molecule type" value="Genomic_DNA"/>
</dbReference>
<gene>
    <name evidence="1" type="ORF">ARD30_09285</name>
</gene>
<evidence type="ECO:0008006" key="3">
    <source>
        <dbReference type="Google" id="ProtNLM"/>
    </source>
</evidence>
<keyword evidence="2" id="KW-1185">Reference proteome</keyword>
<comment type="caution">
    <text evidence="1">The sequence shown here is derived from an EMBL/GenBank/DDBJ whole genome shotgun (WGS) entry which is preliminary data.</text>
</comment>
<organism evidence="1 2">
    <name type="scientific">Bosea thiooxidans</name>
    <dbReference type="NCBI Taxonomy" id="53254"/>
    <lineage>
        <taxon>Bacteria</taxon>
        <taxon>Pseudomonadati</taxon>
        <taxon>Pseudomonadota</taxon>
        <taxon>Alphaproteobacteria</taxon>
        <taxon>Hyphomicrobiales</taxon>
        <taxon>Boseaceae</taxon>
        <taxon>Bosea</taxon>
    </lineage>
</organism>
<sequence>MLRNLGIVDLPVFLDPAGRAVKAFSVSGLPTSILLDRNGREIGRWFGPRSWDAAATRQEIIGLIAKGGNEGQKP</sequence>
<name>A0A0Q3T1N7_9HYPH</name>
<dbReference type="InterPro" id="IPR036249">
    <property type="entry name" value="Thioredoxin-like_sf"/>
</dbReference>
<protein>
    <recommendedName>
        <fullName evidence="3">TlpA family protein disulfide reductase</fullName>
    </recommendedName>
</protein>
<dbReference type="Gene3D" id="3.40.30.10">
    <property type="entry name" value="Glutaredoxin"/>
    <property type="match status" value="1"/>
</dbReference>
<evidence type="ECO:0000313" key="2">
    <source>
        <dbReference type="Proteomes" id="UP000051562"/>
    </source>
</evidence>
<reference evidence="1 2" key="1">
    <citation type="submission" date="2015-10" db="EMBL/GenBank/DDBJ databases">
        <title>Draft genome of Bosea thiooxidans.</title>
        <authorList>
            <person name="Wang X."/>
        </authorList>
    </citation>
    <scope>NUCLEOTIDE SEQUENCE [LARGE SCALE GENOMIC DNA]</scope>
    <source>
        <strain evidence="1 2">CGMCC 9174</strain>
    </source>
</reference>
<dbReference type="SUPFAM" id="SSF52833">
    <property type="entry name" value="Thioredoxin-like"/>
    <property type="match status" value="1"/>
</dbReference>
<accession>A0A0Q3T1N7</accession>
<dbReference type="Proteomes" id="UP000051562">
    <property type="component" value="Unassembled WGS sequence"/>
</dbReference>
<proteinExistence type="predicted"/>
<evidence type="ECO:0000313" key="1">
    <source>
        <dbReference type="EMBL" id="KQK31618.1"/>
    </source>
</evidence>
<dbReference type="AlphaFoldDB" id="A0A0Q3T1N7"/>